<name>A0A1J4J063_9EUKA</name>
<dbReference type="RefSeq" id="XP_068345955.1">
    <property type="nucleotide sequence ID" value="XM_068513443.1"/>
</dbReference>
<accession>A0A1J4J063</accession>
<keyword evidence="3" id="KW-1185">Reference proteome</keyword>
<dbReference type="AlphaFoldDB" id="A0A1J4J063"/>
<gene>
    <name evidence="2" type="ORF">TRFO_40859</name>
</gene>
<feature type="coiled-coil region" evidence="1">
    <location>
        <begin position="205"/>
        <end position="251"/>
    </location>
</feature>
<evidence type="ECO:0000256" key="1">
    <source>
        <dbReference type="SAM" id="Coils"/>
    </source>
</evidence>
<dbReference type="VEuPathDB" id="TrichDB:TRFO_40859"/>
<dbReference type="EMBL" id="MLAK01001464">
    <property type="protein sequence ID" value="OHS92818.1"/>
    <property type="molecule type" value="Genomic_DNA"/>
</dbReference>
<organism evidence="2 3">
    <name type="scientific">Tritrichomonas foetus</name>
    <dbReference type="NCBI Taxonomy" id="1144522"/>
    <lineage>
        <taxon>Eukaryota</taxon>
        <taxon>Metamonada</taxon>
        <taxon>Parabasalia</taxon>
        <taxon>Tritrichomonadida</taxon>
        <taxon>Tritrichomonadidae</taxon>
        <taxon>Tritrichomonas</taxon>
    </lineage>
</organism>
<evidence type="ECO:0000313" key="2">
    <source>
        <dbReference type="EMBL" id="OHS92818.1"/>
    </source>
</evidence>
<proteinExistence type="predicted"/>
<protein>
    <submittedName>
        <fullName evidence="2">Uncharacterized protein</fullName>
    </submittedName>
</protein>
<evidence type="ECO:0000313" key="3">
    <source>
        <dbReference type="Proteomes" id="UP000179807"/>
    </source>
</evidence>
<dbReference type="GeneID" id="94848147"/>
<comment type="caution">
    <text evidence="2">The sequence shown here is derived from an EMBL/GenBank/DDBJ whole genome shotgun (WGS) entry which is preliminary data.</text>
</comment>
<keyword evidence="1" id="KW-0175">Coiled coil</keyword>
<sequence length="257" mass="30756">MKLNDLNSINEEKFTYIDEKLTKSISFVKDSFDEMNIKLNKIELNQKNLNDIHINEKLQHELISFKNDMEQLKETFHQTFNSLSHEISTQDNKIERIKQNTELEHWKLTGNIKEQIEAYIKRSSDCVYKRLTDLIDSRITESKEQIQIHIDSLRREIVTDLRKAENNNLINSLNKEKISMEEVMKCTLIKQLKNNSIILHINYRHETLIDKVNEMEQNLHDKIQRQEDKCVDQLRINSQRLELNQSAFEKEIRNYIV</sequence>
<reference evidence="2" key="1">
    <citation type="submission" date="2016-10" db="EMBL/GenBank/DDBJ databases">
        <authorList>
            <person name="Benchimol M."/>
            <person name="Almeida L.G."/>
            <person name="Vasconcelos A.T."/>
            <person name="Perreira-Neves A."/>
            <person name="Rosa I.A."/>
            <person name="Tasca T."/>
            <person name="Bogo M.R."/>
            <person name="de Souza W."/>
        </authorList>
    </citation>
    <scope>NUCLEOTIDE SEQUENCE [LARGE SCALE GENOMIC DNA]</scope>
    <source>
        <strain evidence="2">K</strain>
    </source>
</reference>
<dbReference type="Proteomes" id="UP000179807">
    <property type="component" value="Unassembled WGS sequence"/>
</dbReference>